<sequence>MPVMPEQTDREPLPRALIVMGVSGSGKSTIGEALAQRLGWRYEDADDYHPKANVAKMSAGQPLTDDDRWPWLRAIADEIDRVIGSGSHVVFGCSALKRAYRDVLVHGRDDVRIVYLDGSRELIGARMAARKNHFMPTGLLDSQFATLECPGPDERPIVASIDAPVEVIVDDIAGQIPTLVSD</sequence>
<evidence type="ECO:0000256" key="4">
    <source>
        <dbReference type="ARBA" id="ARBA00022679"/>
    </source>
</evidence>
<dbReference type="Pfam" id="PF13671">
    <property type="entry name" value="AAA_33"/>
    <property type="match status" value="1"/>
</dbReference>
<evidence type="ECO:0000313" key="11">
    <source>
        <dbReference type="EMBL" id="PZA09068.1"/>
    </source>
</evidence>
<dbReference type="GO" id="GO:0046316">
    <property type="term" value="F:gluconokinase activity"/>
    <property type="evidence" value="ECO:0007669"/>
    <property type="project" value="UniProtKB-EC"/>
</dbReference>
<evidence type="ECO:0000256" key="8">
    <source>
        <dbReference type="ARBA" id="ARBA00023064"/>
    </source>
</evidence>
<dbReference type="SUPFAM" id="SSF52540">
    <property type="entry name" value="P-loop containing nucleoside triphosphate hydrolases"/>
    <property type="match status" value="1"/>
</dbReference>
<dbReference type="NCBIfam" id="TIGR01313">
    <property type="entry name" value="therm_gnt_kin"/>
    <property type="match status" value="1"/>
</dbReference>
<keyword evidence="7 10" id="KW-0067">ATP-binding</keyword>
<evidence type="ECO:0000256" key="6">
    <source>
        <dbReference type="ARBA" id="ARBA00022777"/>
    </source>
</evidence>
<dbReference type="InterPro" id="IPR027417">
    <property type="entry name" value="P-loop_NTPase"/>
</dbReference>
<dbReference type="GO" id="GO:0005524">
    <property type="term" value="F:ATP binding"/>
    <property type="evidence" value="ECO:0007669"/>
    <property type="project" value="UniProtKB-KW"/>
</dbReference>
<dbReference type="GO" id="GO:0005737">
    <property type="term" value="C:cytoplasm"/>
    <property type="evidence" value="ECO:0007669"/>
    <property type="project" value="TreeGrafter"/>
</dbReference>
<evidence type="ECO:0000256" key="7">
    <source>
        <dbReference type="ARBA" id="ARBA00022840"/>
    </source>
</evidence>
<evidence type="ECO:0000256" key="9">
    <source>
        <dbReference type="ARBA" id="ARBA00048090"/>
    </source>
</evidence>
<proteinExistence type="inferred from homology"/>
<evidence type="ECO:0000256" key="10">
    <source>
        <dbReference type="RuleBase" id="RU363066"/>
    </source>
</evidence>
<comment type="catalytic activity">
    <reaction evidence="9 10">
        <text>D-gluconate + ATP = 6-phospho-D-gluconate + ADP + H(+)</text>
        <dbReference type="Rhea" id="RHEA:19433"/>
        <dbReference type="ChEBI" id="CHEBI:15378"/>
        <dbReference type="ChEBI" id="CHEBI:18391"/>
        <dbReference type="ChEBI" id="CHEBI:30616"/>
        <dbReference type="ChEBI" id="CHEBI:58759"/>
        <dbReference type="ChEBI" id="CHEBI:456216"/>
        <dbReference type="EC" id="2.7.1.12"/>
    </reaction>
</comment>
<comment type="caution">
    <text evidence="11">The sequence shown here is derived from an EMBL/GenBank/DDBJ whole genome shotgun (WGS) entry which is preliminary data.</text>
</comment>
<keyword evidence="6 10" id="KW-0418">Kinase</keyword>
<dbReference type="OrthoDB" id="9795716at2"/>
<dbReference type="PANTHER" id="PTHR43442">
    <property type="entry name" value="GLUCONOKINASE-RELATED"/>
    <property type="match status" value="1"/>
</dbReference>
<dbReference type="EMBL" id="QKQS01000042">
    <property type="protein sequence ID" value="PZA09068.1"/>
    <property type="molecule type" value="Genomic_DNA"/>
</dbReference>
<evidence type="ECO:0000256" key="3">
    <source>
        <dbReference type="ARBA" id="ARBA00012054"/>
    </source>
</evidence>
<dbReference type="GO" id="GO:0019521">
    <property type="term" value="P:D-gluconate metabolic process"/>
    <property type="evidence" value="ECO:0007669"/>
    <property type="project" value="UniProtKB-KW"/>
</dbReference>
<keyword evidence="5 10" id="KW-0547">Nucleotide-binding</keyword>
<dbReference type="FunFam" id="3.40.50.300:FF:000522">
    <property type="entry name" value="Gluconokinase"/>
    <property type="match status" value="1"/>
</dbReference>
<comment type="similarity">
    <text evidence="2 10">Belongs to the gluconokinase GntK/GntV family.</text>
</comment>
<dbReference type="RefSeq" id="WP_110788833.1">
    <property type="nucleotide sequence ID" value="NZ_QKQS01000042.1"/>
</dbReference>
<dbReference type="PANTHER" id="PTHR43442:SF3">
    <property type="entry name" value="GLUCONOKINASE-RELATED"/>
    <property type="match status" value="1"/>
</dbReference>
<comment type="pathway">
    <text evidence="1">Carbohydrate acid metabolism.</text>
</comment>
<reference evidence="11 12" key="1">
    <citation type="submission" date="2018-06" db="EMBL/GenBank/DDBJ databases">
        <title>Draft Whole-Genome Sequence of the purple photosynthetic bacterium Rhodospeudomonas palustris XCP.</title>
        <authorList>
            <person name="Rayyan A."/>
            <person name="Meyer T.E."/>
            <person name="Kyndt J.A."/>
        </authorList>
    </citation>
    <scope>NUCLEOTIDE SEQUENCE [LARGE SCALE GENOMIC DNA]</scope>
    <source>
        <strain evidence="11 12">XCP</strain>
    </source>
</reference>
<evidence type="ECO:0000256" key="1">
    <source>
        <dbReference type="ARBA" id="ARBA00004761"/>
    </source>
</evidence>
<keyword evidence="8" id="KW-0311">Gluconate utilization</keyword>
<dbReference type="EC" id="2.7.1.12" evidence="3 10"/>
<dbReference type="InterPro" id="IPR006001">
    <property type="entry name" value="Therm_gnt_kin"/>
</dbReference>
<evidence type="ECO:0000313" key="12">
    <source>
        <dbReference type="Proteomes" id="UP000248134"/>
    </source>
</evidence>
<dbReference type="Gene3D" id="3.40.50.300">
    <property type="entry name" value="P-loop containing nucleotide triphosphate hydrolases"/>
    <property type="match status" value="1"/>
</dbReference>
<dbReference type="Proteomes" id="UP000248134">
    <property type="component" value="Unassembled WGS sequence"/>
</dbReference>
<dbReference type="AlphaFoldDB" id="A0A323UN19"/>
<evidence type="ECO:0000256" key="2">
    <source>
        <dbReference type="ARBA" id="ARBA00008420"/>
    </source>
</evidence>
<organism evidence="11 12">
    <name type="scientific">Rhodopseudomonas palustris</name>
    <dbReference type="NCBI Taxonomy" id="1076"/>
    <lineage>
        <taxon>Bacteria</taxon>
        <taxon>Pseudomonadati</taxon>
        <taxon>Pseudomonadota</taxon>
        <taxon>Alphaproteobacteria</taxon>
        <taxon>Hyphomicrobiales</taxon>
        <taxon>Nitrobacteraceae</taxon>
        <taxon>Rhodopseudomonas</taxon>
    </lineage>
</organism>
<keyword evidence="4 10" id="KW-0808">Transferase</keyword>
<dbReference type="CDD" id="cd02021">
    <property type="entry name" value="GntK"/>
    <property type="match status" value="1"/>
</dbReference>
<protein>
    <recommendedName>
        <fullName evidence="3 10">Gluconokinase</fullName>
        <ecNumber evidence="3 10">2.7.1.12</ecNumber>
    </recommendedName>
</protein>
<evidence type="ECO:0000256" key="5">
    <source>
        <dbReference type="ARBA" id="ARBA00022741"/>
    </source>
</evidence>
<gene>
    <name evidence="11" type="ORF">DNX69_25605</name>
</gene>
<name>A0A323UN19_RHOPL</name>
<accession>A0A323UN19</accession>